<dbReference type="PANTHER" id="PTHR43795">
    <property type="entry name" value="BIFUNCTIONAL ASPARTATE AMINOTRANSFERASE AND GLUTAMATE/ASPARTATE-PREPHENATE AMINOTRANSFERASE-RELATED"/>
    <property type="match status" value="1"/>
</dbReference>
<dbReference type="SUPFAM" id="SSF53383">
    <property type="entry name" value="PLP-dependent transferases"/>
    <property type="match status" value="1"/>
</dbReference>
<dbReference type="EMBL" id="ML732196">
    <property type="protein sequence ID" value="KAB8075334.1"/>
    <property type="molecule type" value="Genomic_DNA"/>
</dbReference>
<comment type="similarity">
    <text evidence="1">Belongs to the class-I pyridoxal-phosphate-dependent aminotransferase family.</text>
</comment>
<dbReference type="Proteomes" id="UP000326565">
    <property type="component" value="Unassembled WGS sequence"/>
</dbReference>
<feature type="domain" description="Aminotransferase class I/classII large" evidence="3">
    <location>
        <begin position="79"/>
        <end position="429"/>
    </location>
</feature>
<dbReference type="Pfam" id="PF00155">
    <property type="entry name" value="Aminotran_1_2"/>
    <property type="match status" value="1"/>
</dbReference>
<evidence type="ECO:0000313" key="5">
    <source>
        <dbReference type="Proteomes" id="UP000326565"/>
    </source>
</evidence>
<dbReference type="Gene3D" id="3.90.1150.10">
    <property type="entry name" value="Aspartate Aminotransferase, domain 1"/>
    <property type="match status" value="1"/>
</dbReference>
<dbReference type="PANTHER" id="PTHR43795:SF63">
    <property type="entry name" value="PUTATIVE (AFU_ORTHOLOGUE AFUA_4G00630)-RELATED"/>
    <property type="match status" value="1"/>
</dbReference>
<evidence type="ECO:0000313" key="4">
    <source>
        <dbReference type="EMBL" id="KAB8075334.1"/>
    </source>
</evidence>
<dbReference type="PROSITE" id="PS00105">
    <property type="entry name" value="AA_TRANSFER_CLASS_1"/>
    <property type="match status" value="1"/>
</dbReference>
<dbReference type="InterPro" id="IPR015421">
    <property type="entry name" value="PyrdxlP-dep_Trfase_major"/>
</dbReference>
<evidence type="ECO:0000256" key="1">
    <source>
        <dbReference type="ARBA" id="ARBA00007441"/>
    </source>
</evidence>
<name>A0A5N5X741_9EURO</name>
<keyword evidence="2" id="KW-0663">Pyridoxal phosphate</keyword>
<organism evidence="4 5">
    <name type="scientific">Aspergillus leporis</name>
    <dbReference type="NCBI Taxonomy" id="41062"/>
    <lineage>
        <taxon>Eukaryota</taxon>
        <taxon>Fungi</taxon>
        <taxon>Dikarya</taxon>
        <taxon>Ascomycota</taxon>
        <taxon>Pezizomycotina</taxon>
        <taxon>Eurotiomycetes</taxon>
        <taxon>Eurotiomycetidae</taxon>
        <taxon>Eurotiales</taxon>
        <taxon>Aspergillaceae</taxon>
        <taxon>Aspergillus</taxon>
        <taxon>Aspergillus subgen. Circumdati</taxon>
    </lineage>
</organism>
<dbReference type="Gene3D" id="3.40.640.10">
    <property type="entry name" value="Type I PLP-dependent aspartate aminotransferase-like (Major domain)"/>
    <property type="match status" value="1"/>
</dbReference>
<reference evidence="4 5" key="1">
    <citation type="submission" date="2019-04" db="EMBL/GenBank/DDBJ databases">
        <title>Friends and foes A comparative genomics study of 23 Aspergillus species from section Flavi.</title>
        <authorList>
            <consortium name="DOE Joint Genome Institute"/>
            <person name="Kjaerbolling I."/>
            <person name="Vesth T."/>
            <person name="Frisvad J.C."/>
            <person name="Nybo J.L."/>
            <person name="Theobald S."/>
            <person name="Kildgaard S."/>
            <person name="Isbrandt T."/>
            <person name="Kuo A."/>
            <person name="Sato A."/>
            <person name="Lyhne E.K."/>
            <person name="Kogle M.E."/>
            <person name="Wiebenga A."/>
            <person name="Kun R.S."/>
            <person name="Lubbers R.J."/>
            <person name="Makela M.R."/>
            <person name="Barry K."/>
            <person name="Chovatia M."/>
            <person name="Clum A."/>
            <person name="Daum C."/>
            <person name="Haridas S."/>
            <person name="He G."/>
            <person name="LaButti K."/>
            <person name="Lipzen A."/>
            <person name="Mondo S."/>
            <person name="Riley R."/>
            <person name="Salamov A."/>
            <person name="Simmons B.A."/>
            <person name="Magnuson J.K."/>
            <person name="Henrissat B."/>
            <person name="Mortensen U.H."/>
            <person name="Larsen T.O."/>
            <person name="Devries R.P."/>
            <person name="Grigoriev I.V."/>
            <person name="Machida M."/>
            <person name="Baker S.E."/>
            <person name="Andersen M.R."/>
        </authorList>
    </citation>
    <scope>NUCLEOTIDE SEQUENCE [LARGE SCALE GENOMIC DNA]</scope>
    <source>
        <strain evidence="4 5">CBS 151.66</strain>
    </source>
</reference>
<dbReference type="GO" id="GO:0030170">
    <property type="term" value="F:pyridoxal phosphate binding"/>
    <property type="evidence" value="ECO:0007669"/>
    <property type="project" value="InterPro"/>
</dbReference>
<dbReference type="GO" id="GO:0008483">
    <property type="term" value="F:transaminase activity"/>
    <property type="evidence" value="ECO:0007669"/>
    <property type="project" value="TreeGrafter"/>
</dbReference>
<dbReference type="InterPro" id="IPR004838">
    <property type="entry name" value="NHTrfase_class1_PyrdxlP-BS"/>
</dbReference>
<dbReference type="AlphaFoldDB" id="A0A5N5X741"/>
<proteinExistence type="inferred from homology"/>
<keyword evidence="4" id="KW-0808">Transferase</keyword>
<dbReference type="InterPro" id="IPR015422">
    <property type="entry name" value="PyrdxlP-dep_Trfase_small"/>
</dbReference>
<evidence type="ECO:0000259" key="3">
    <source>
        <dbReference type="Pfam" id="PF00155"/>
    </source>
</evidence>
<dbReference type="InterPro" id="IPR050478">
    <property type="entry name" value="Ethylene_sulfur-biosynth"/>
</dbReference>
<sequence>MSQPTVSVSLRAQHATIAESKSLVSEILNDAWDPKTNPSGFFNVGIAENVLMHDALLGYINQKVDLPAKYLTYNDGGGGSRRLKGAITEFLNRHLQPIIPLQPHHIIVTNGVSAAIEHLSWVFTNEGEGILLGKPYYGAFIPDMSTRPAAAVIPVDFNGSDPFGVAAVECYEHSLLAFQHETRKKVRALMLCHPHNPLGRCYPRDTIVEVMKLCQKYRLHLISDEIYALSTWENRVDTNPEPVEFESVLAINKSNIIDENLVHVLWGMSKDFGANGLRIGTIISQANRELHAALQGPSLYSYVSGLSDYITANILRDTDFTDRYLRLNREKLAAAHQFVAGYLKDRGFEYQTGCNAAFFLWVNLGKRYLERHPQMQYEGHSLTAEVMERLLQQKVFLASGIAFGSEHPGWFRIVFSQPMEYLQESLRRIEAALDE</sequence>
<dbReference type="InterPro" id="IPR004839">
    <property type="entry name" value="Aminotransferase_I/II_large"/>
</dbReference>
<keyword evidence="5" id="KW-1185">Reference proteome</keyword>
<dbReference type="OrthoDB" id="7042322at2759"/>
<protein>
    <submittedName>
        <fullName evidence="4">Pyridoxal phosphate-dependent transferase</fullName>
    </submittedName>
</protein>
<accession>A0A5N5X741</accession>
<dbReference type="CDD" id="cd00609">
    <property type="entry name" value="AAT_like"/>
    <property type="match status" value="1"/>
</dbReference>
<dbReference type="GO" id="GO:0006520">
    <property type="term" value="P:amino acid metabolic process"/>
    <property type="evidence" value="ECO:0007669"/>
    <property type="project" value="TreeGrafter"/>
</dbReference>
<evidence type="ECO:0000256" key="2">
    <source>
        <dbReference type="ARBA" id="ARBA00022898"/>
    </source>
</evidence>
<gene>
    <name evidence="4" type="ORF">BDV29DRAFT_200941</name>
</gene>
<dbReference type="PRINTS" id="PR00753">
    <property type="entry name" value="ACCSYNTHASE"/>
</dbReference>
<dbReference type="InterPro" id="IPR015424">
    <property type="entry name" value="PyrdxlP-dep_Trfase"/>
</dbReference>